<dbReference type="GO" id="GO:0050681">
    <property type="term" value="F:nuclear androgen receptor binding"/>
    <property type="evidence" value="ECO:0000318"/>
    <property type="project" value="GO_Central"/>
</dbReference>
<evidence type="ECO:0000256" key="2">
    <source>
        <dbReference type="ARBA" id="ARBA00004496"/>
    </source>
</evidence>
<feature type="compositionally biased region" description="Basic and acidic residues" evidence="22">
    <location>
        <begin position="132"/>
        <end position="142"/>
    </location>
</feature>
<feature type="compositionally biased region" description="Basic and acidic residues" evidence="22">
    <location>
        <begin position="215"/>
        <end position="250"/>
    </location>
</feature>
<dbReference type="OMA" id="AREVHKP"/>
<keyword evidence="19" id="KW-0539">Nucleus</keyword>
<evidence type="ECO:0000256" key="12">
    <source>
        <dbReference type="ARBA" id="ARBA00022703"/>
    </source>
</evidence>
<dbReference type="PANTHER" id="PTHR12766:SF7">
    <property type="entry name" value="DEATH DOMAIN-ASSOCIATED PROTEIN 6"/>
    <property type="match status" value="1"/>
</dbReference>
<dbReference type="GO" id="GO:0042981">
    <property type="term" value="P:regulation of apoptotic process"/>
    <property type="evidence" value="ECO:0000318"/>
    <property type="project" value="GO_Central"/>
</dbReference>
<keyword evidence="13" id="KW-0832">Ubl conjugation</keyword>
<dbReference type="GO" id="GO:0005730">
    <property type="term" value="C:nucleolus"/>
    <property type="evidence" value="ECO:0007669"/>
    <property type="project" value="UniProtKB-SubCell"/>
</dbReference>
<reference evidence="25" key="1">
    <citation type="submission" date="2015-02" db="EMBL/GenBank/DDBJ databases">
        <title>Genome sequencing for Strongylocentrotus purpuratus.</title>
        <authorList>
            <person name="Murali S."/>
            <person name="Liu Y."/>
            <person name="Vee V."/>
            <person name="English A."/>
            <person name="Wang M."/>
            <person name="Skinner E."/>
            <person name="Han Y."/>
            <person name="Muzny D.M."/>
            <person name="Worley K.C."/>
            <person name="Gibbs R.A."/>
        </authorList>
    </citation>
    <scope>NUCLEOTIDE SEQUENCE</scope>
</reference>
<sequence length="905" mass="99429">MAATNSNKAPDETEEEVFLIIDSDEEPAQESTTNTAQIDYKSLFDEFVTYSNDQLTKIKAKGAEKIKKHLVKVFKAAREDYLSSEEFRNTIQLYLAELQNPDIKDQTIFSVVRDVLIHLKNASKKPKKTKGSKADSEAKRNGDNIVSNGSIETHTAGVKTIKTEPIFDSHDRSEVSGTKDVNDAMPTGDVEKEVASTSGGVSCSDIPNGVGKKVAGPEDAKKASQSSDQEKPSCSKERGGEKEEGDVDKAKRQKNIRRMEKLMGRLDKEIRRYGEKELSLEEMGRDDSSHMIEHKLRKRFVEAWQKWCKLKGHEAKNGRGVEKKVNYRGTRYPEINLKIRKLVKLGTFPDFHDVFSVIKQTNRVKKLDIHELDLRPLAIEVFKDVGELLSKRRINDYMFNPGYASFLDTPVDPATEDAELKTRLEENDVKSKEMMDKELEKHMHLARELHVPGVEPEFDRTSEPEVDPDGSEDDLEEGDWIEYVSDSDESQSAEPSAAKSPETDVTKMEICQDTNNPNENKTGESKNHLLGDESLCGDDAPQAKKIKLENSSNDSQVTGRTSVAVNGIPQSSTEVKSALMSKSTEILHSSQAIVKTEAVRPGVSFKPPCETTTVNVPSPSELGRSLAMLRKKILSQPCTTGSKPLPASQHRQPETVSCNNTRKEVRVVLGTTEKVPVNSKKGETALIKRTGVNSGVGVGSSGTAILPNQTALPRVHFNSPSTSSSTAKCNGPSRIIQLNVPPSTTTKPGGPSRRIQLNVPASTTTKPGVPTHRIQLNVPASTTTKPGVPSARMQFSVPPSTTTKPGVPSRRIQFSVPPSTTITKPGTHPGPVHPNRVHVHTNGNAVKRTIIPPKRNSNAATIATTKRPVALPLGRKNFSQKTFSKQSNGPKGSYREDDDGVIVLE</sequence>
<dbReference type="GO" id="GO:0016605">
    <property type="term" value="C:PML body"/>
    <property type="evidence" value="ECO:0000318"/>
    <property type="project" value="GO_Central"/>
</dbReference>
<accession>A0A7M7REQ8</accession>
<feature type="region of interest" description="Disordered" evidence="22">
    <location>
        <begin position="780"/>
        <end position="832"/>
    </location>
</feature>
<evidence type="ECO:0000256" key="6">
    <source>
        <dbReference type="ARBA" id="ARBA00019298"/>
    </source>
</evidence>
<evidence type="ECO:0000313" key="25">
    <source>
        <dbReference type="Proteomes" id="UP000007110"/>
    </source>
</evidence>
<evidence type="ECO:0000256" key="10">
    <source>
        <dbReference type="ARBA" id="ARBA00022499"/>
    </source>
</evidence>
<dbReference type="InterPro" id="IPR046426">
    <property type="entry name" value="DAXX_histone-bd_sf"/>
</dbReference>
<evidence type="ECO:0000256" key="3">
    <source>
        <dbReference type="ARBA" id="ARBA00004604"/>
    </source>
</evidence>
<keyword evidence="16" id="KW-0175">Coiled coil</keyword>
<keyword evidence="8" id="KW-0963">Cytoplasm</keyword>
<keyword evidence="10" id="KW-1017">Isopeptide bond</keyword>
<keyword evidence="15" id="KW-0805">Transcription regulation</keyword>
<dbReference type="FunFam" id="1.10.8.810:FF:000001">
    <property type="entry name" value="Death domain-associated protein 6"/>
    <property type="match status" value="1"/>
</dbReference>
<keyword evidence="7" id="KW-0158">Chromosome</keyword>
<feature type="domain" description="Daxx histone-binding" evidence="23">
    <location>
        <begin position="361"/>
        <end position="443"/>
    </location>
</feature>
<evidence type="ECO:0000256" key="4">
    <source>
        <dbReference type="ARBA" id="ARBA00004642"/>
    </source>
</evidence>
<evidence type="ECO:0000256" key="9">
    <source>
        <dbReference type="ARBA" id="ARBA00022491"/>
    </source>
</evidence>
<dbReference type="GO" id="GO:0003714">
    <property type="term" value="F:transcription corepressor activity"/>
    <property type="evidence" value="ECO:0000318"/>
    <property type="project" value="GO_Central"/>
</dbReference>
<dbReference type="GO" id="GO:0005737">
    <property type="term" value="C:cytoplasm"/>
    <property type="evidence" value="ECO:0007669"/>
    <property type="project" value="UniProtKB-SubCell"/>
</dbReference>
<dbReference type="InterPro" id="IPR046378">
    <property type="entry name" value="DAXX_histone-bd"/>
</dbReference>
<dbReference type="InParanoid" id="A0A7M7REQ8"/>
<comment type="similarity">
    <text evidence="5">Belongs to the DAXX family.</text>
</comment>
<evidence type="ECO:0000256" key="20">
    <source>
        <dbReference type="ARBA" id="ARBA00029641"/>
    </source>
</evidence>
<feature type="compositionally biased region" description="Basic and acidic residues" evidence="22">
    <location>
        <begin position="161"/>
        <end position="174"/>
    </location>
</feature>
<dbReference type="OrthoDB" id="7492809at2759"/>
<evidence type="ECO:0000256" key="17">
    <source>
        <dbReference type="ARBA" id="ARBA00023163"/>
    </source>
</evidence>
<comment type="subcellular location">
    <subcellularLocation>
        <location evidence="1">Chromosome</location>
    </subcellularLocation>
    <subcellularLocation>
        <location evidence="2">Cytoplasm</location>
    </subcellularLocation>
    <subcellularLocation>
        <location evidence="21">Nucleus</location>
        <location evidence="21">Nuclear body</location>
    </subcellularLocation>
    <subcellularLocation>
        <location evidence="3">Nucleus</location>
        <location evidence="3">Nucleolus</location>
    </subcellularLocation>
    <subcellularLocation>
        <location evidence="4">Nucleus</location>
        <location evidence="4">Nucleoplasm</location>
    </subcellularLocation>
</comment>
<feature type="compositionally biased region" description="Polar residues" evidence="22">
    <location>
        <begin position="877"/>
        <end position="890"/>
    </location>
</feature>
<dbReference type="GO" id="GO:0005634">
    <property type="term" value="C:nucleus"/>
    <property type="evidence" value="ECO:0000318"/>
    <property type="project" value="GO_Central"/>
</dbReference>
<dbReference type="GO" id="GO:0006915">
    <property type="term" value="P:apoptotic process"/>
    <property type="evidence" value="ECO:0007669"/>
    <property type="project" value="UniProtKB-KW"/>
</dbReference>
<evidence type="ECO:0000256" key="1">
    <source>
        <dbReference type="ARBA" id="ARBA00004286"/>
    </source>
</evidence>
<evidence type="ECO:0000259" key="23">
    <source>
        <dbReference type="Pfam" id="PF20920"/>
    </source>
</evidence>
<protein>
    <recommendedName>
        <fullName evidence="6">Death domain-associated protein 6</fullName>
    </recommendedName>
    <alternativeName>
        <fullName evidence="20">Daxx</fullName>
    </alternativeName>
</protein>
<dbReference type="FunFam" id="1.20.58.2170:FF:000001">
    <property type="entry name" value="Death domain-associated protein 6"/>
    <property type="match status" value="1"/>
</dbReference>
<dbReference type="InterPro" id="IPR038298">
    <property type="entry name" value="Daxx_N_sf"/>
</dbReference>
<dbReference type="Proteomes" id="UP000007110">
    <property type="component" value="Unassembled WGS sequence"/>
</dbReference>
<dbReference type="GO" id="GO:0045892">
    <property type="term" value="P:negative regulation of DNA-templated transcription"/>
    <property type="evidence" value="ECO:0000318"/>
    <property type="project" value="GO_Central"/>
</dbReference>
<proteinExistence type="inferred from homology"/>
<feature type="region of interest" description="Disordered" evidence="22">
    <location>
        <begin position="123"/>
        <end position="256"/>
    </location>
</feature>
<keyword evidence="17" id="KW-0804">Transcription</keyword>
<dbReference type="GO" id="GO:0005694">
    <property type="term" value="C:chromosome"/>
    <property type="evidence" value="ECO:0007669"/>
    <property type="project" value="UniProtKB-SubCell"/>
</dbReference>
<reference evidence="24" key="2">
    <citation type="submission" date="2021-01" db="UniProtKB">
        <authorList>
            <consortium name="EnsemblMetazoa"/>
        </authorList>
    </citation>
    <scope>IDENTIFICATION</scope>
</reference>
<dbReference type="GO" id="GO:0003713">
    <property type="term" value="F:transcription coactivator activity"/>
    <property type="evidence" value="ECO:0000318"/>
    <property type="project" value="GO_Central"/>
</dbReference>
<evidence type="ECO:0000256" key="16">
    <source>
        <dbReference type="ARBA" id="ARBA00023054"/>
    </source>
</evidence>
<feature type="compositionally biased region" description="Acidic residues" evidence="22">
    <location>
        <begin position="464"/>
        <end position="491"/>
    </location>
</feature>
<dbReference type="AlphaFoldDB" id="A0A7M7REQ8"/>
<name>A0A7M7REQ8_STRPU</name>
<evidence type="ECO:0000256" key="19">
    <source>
        <dbReference type="ARBA" id="ARBA00023242"/>
    </source>
</evidence>
<dbReference type="Pfam" id="PF20920">
    <property type="entry name" value="DAXX_hist_bd"/>
    <property type="match status" value="1"/>
</dbReference>
<dbReference type="RefSeq" id="XP_790820.2">
    <property type="nucleotide sequence ID" value="XM_785727.4"/>
</dbReference>
<keyword evidence="9" id="KW-0678">Repressor</keyword>
<evidence type="ECO:0000256" key="5">
    <source>
        <dbReference type="ARBA" id="ARBA00008592"/>
    </source>
</evidence>
<keyword evidence="12" id="KW-0053">Apoptosis</keyword>
<evidence type="ECO:0000256" key="8">
    <source>
        <dbReference type="ARBA" id="ARBA00022490"/>
    </source>
</evidence>
<evidence type="ECO:0000256" key="21">
    <source>
        <dbReference type="ARBA" id="ARBA00034306"/>
    </source>
</evidence>
<dbReference type="Gene3D" id="1.10.8.810">
    <property type="entry name" value="Daxx helical bundle domain"/>
    <property type="match status" value="1"/>
</dbReference>
<dbReference type="KEGG" id="spu:585922"/>
<feature type="compositionally biased region" description="Polar residues" evidence="22">
    <location>
        <begin position="549"/>
        <end position="576"/>
    </location>
</feature>
<evidence type="ECO:0000256" key="18">
    <source>
        <dbReference type="ARBA" id="ARBA00023186"/>
    </source>
</evidence>
<dbReference type="CDD" id="cd13150">
    <property type="entry name" value="DAXX_histone_binding"/>
    <property type="match status" value="1"/>
</dbReference>
<evidence type="ECO:0000256" key="11">
    <source>
        <dbReference type="ARBA" id="ARBA00022553"/>
    </source>
</evidence>
<evidence type="ECO:0000313" key="24">
    <source>
        <dbReference type="EnsemblMetazoa" id="XP_790820"/>
    </source>
</evidence>
<feature type="region of interest" description="Disordered" evidence="22">
    <location>
        <begin position="450"/>
        <end position="576"/>
    </location>
</feature>
<feature type="compositionally biased region" description="Acidic residues" evidence="22">
    <location>
        <begin position="896"/>
        <end position="905"/>
    </location>
</feature>
<keyword evidence="14" id="KW-0156">Chromatin regulator</keyword>
<organism evidence="24 25">
    <name type="scientific">Strongylocentrotus purpuratus</name>
    <name type="common">Purple sea urchin</name>
    <dbReference type="NCBI Taxonomy" id="7668"/>
    <lineage>
        <taxon>Eukaryota</taxon>
        <taxon>Metazoa</taxon>
        <taxon>Echinodermata</taxon>
        <taxon>Eleutherozoa</taxon>
        <taxon>Echinozoa</taxon>
        <taxon>Echinoidea</taxon>
        <taxon>Euechinoidea</taxon>
        <taxon>Echinacea</taxon>
        <taxon>Camarodonta</taxon>
        <taxon>Echinidea</taxon>
        <taxon>Strongylocentrotidae</taxon>
        <taxon>Strongylocentrotus</taxon>
    </lineage>
</organism>
<keyword evidence="11" id="KW-0597">Phosphoprotein</keyword>
<dbReference type="GeneID" id="585922"/>
<feature type="compositionally biased region" description="Basic and acidic residues" evidence="22">
    <location>
        <begin position="521"/>
        <end position="531"/>
    </location>
</feature>
<evidence type="ECO:0000256" key="15">
    <source>
        <dbReference type="ARBA" id="ARBA00023015"/>
    </source>
</evidence>
<keyword evidence="18" id="KW-0143">Chaperone</keyword>
<evidence type="ECO:0000256" key="22">
    <source>
        <dbReference type="SAM" id="MobiDB-lite"/>
    </source>
</evidence>
<dbReference type="PANTHER" id="PTHR12766">
    <property type="entry name" value="DEATH DOMAIN-ASSOCIATED PROTEIN 6 DAXX"/>
    <property type="match status" value="1"/>
</dbReference>
<dbReference type="Gene3D" id="1.20.58.2170">
    <property type="match status" value="1"/>
</dbReference>
<feature type="compositionally biased region" description="Polar residues" evidence="22">
    <location>
        <begin position="144"/>
        <end position="153"/>
    </location>
</feature>
<feature type="region of interest" description="Disordered" evidence="22">
    <location>
        <begin position="872"/>
        <end position="905"/>
    </location>
</feature>
<evidence type="ECO:0000256" key="14">
    <source>
        <dbReference type="ARBA" id="ARBA00022853"/>
    </source>
</evidence>
<dbReference type="EnsemblMetazoa" id="XM_785727">
    <property type="protein sequence ID" value="XP_790820"/>
    <property type="gene ID" value="LOC585922"/>
</dbReference>
<dbReference type="GO" id="GO:0006334">
    <property type="term" value="P:nucleosome assembly"/>
    <property type="evidence" value="ECO:0000318"/>
    <property type="project" value="GO_Central"/>
</dbReference>
<dbReference type="GO" id="GO:0042393">
    <property type="term" value="F:histone binding"/>
    <property type="evidence" value="ECO:0000318"/>
    <property type="project" value="GO_Central"/>
</dbReference>
<evidence type="ECO:0000256" key="13">
    <source>
        <dbReference type="ARBA" id="ARBA00022843"/>
    </source>
</evidence>
<keyword evidence="25" id="KW-1185">Reference proteome</keyword>
<evidence type="ECO:0000256" key="7">
    <source>
        <dbReference type="ARBA" id="ARBA00022454"/>
    </source>
</evidence>